<protein>
    <submittedName>
        <fullName evidence="2">Uncharacterized protein</fullName>
    </submittedName>
</protein>
<name>A0A9W8TXG8_9AGAR</name>
<accession>A0A9W8TXG8</accession>
<feature type="transmembrane region" description="Helical" evidence="1">
    <location>
        <begin position="47"/>
        <end position="65"/>
    </location>
</feature>
<comment type="caution">
    <text evidence="2">The sequence shown here is derived from an EMBL/GenBank/DDBJ whole genome shotgun (WGS) entry which is preliminary data.</text>
</comment>
<evidence type="ECO:0000313" key="2">
    <source>
        <dbReference type="EMBL" id="KAJ3744104.1"/>
    </source>
</evidence>
<proteinExistence type="predicted"/>
<feature type="transmembrane region" description="Helical" evidence="1">
    <location>
        <begin position="12"/>
        <end position="35"/>
    </location>
</feature>
<evidence type="ECO:0000313" key="3">
    <source>
        <dbReference type="Proteomes" id="UP001142393"/>
    </source>
</evidence>
<feature type="transmembrane region" description="Helical" evidence="1">
    <location>
        <begin position="214"/>
        <end position="238"/>
    </location>
</feature>
<feature type="transmembrane region" description="Helical" evidence="1">
    <location>
        <begin position="172"/>
        <end position="193"/>
    </location>
</feature>
<keyword evidence="1" id="KW-1133">Transmembrane helix</keyword>
<reference evidence="2 3" key="1">
    <citation type="journal article" date="2023" name="Proc. Natl. Acad. Sci. U.S.A.">
        <title>A global phylogenomic analysis of the shiitake genus Lentinula.</title>
        <authorList>
            <person name="Sierra-Patev S."/>
            <person name="Min B."/>
            <person name="Naranjo-Ortiz M."/>
            <person name="Looney B."/>
            <person name="Konkel Z."/>
            <person name="Slot J.C."/>
            <person name="Sakamoto Y."/>
            <person name="Steenwyk J.L."/>
            <person name="Rokas A."/>
            <person name="Carro J."/>
            <person name="Camarero S."/>
            <person name="Ferreira P."/>
            <person name="Molpeceres G."/>
            <person name="Ruiz-Duenas F.J."/>
            <person name="Serrano A."/>
            <person name="Henrissat B."/>
            <person name="Drula E."/>
            <person name="Hughes K.W."/>
            <person name="Mata J.L."/>
            <person name="Ishikawa N.K."/>
            <person name="Vargas-Isla R."/>
            <person name="Ushijima S."/>
            <person name="Smith C.A."/>
            <person name="Donoghue J."/>
            <person name="Ahrendt S."/>
            <person name="Andreopoulos W."/>
            <person name="He G."/>
            <person name="LaButti K."/>
            <person name="Lipzen A."/>
            <person name="Ng V."/>
            <person name="Riley R."/>
            <person name="Sandor L."/>
            <person name="Barry K."/>
            <person name="Martinez A.T."/>
            <person name="Xiao Y."/>
            <person name="Gibbons J.G."/>
            <person name="Terashima K."/>
            <person name="Grigoriev I.V."/>
            <person name="Hibbett D."/>
        </authorList>
    </citation>
    <scope>NUCLEOTIDE SEQUENCE [LARGE SCALE GENOMIC DNA]</scope>
    <source>
        <strain evidence="2 3">TFB7810</strain>
    </source>
</reference>
<keyword evidence="3" id="KW-1185">Reference proteome</keyword>
<feature type="transmembrane region" description="Helical" evidence="1">
    <location>
        <begin position="85"/>
        <end position="107"/>
    </location>
</feature>
<evidence type="ECO:0000256" key="1">
    <source>
        <dbReference type="SAM" id="Phobius"/>
    </source>
</evidence>
<gene>
    <name evidence="2" type="ORF">DFH05DRAFT_1525107</name>
</gene>
<dbReference type="Proteomes" id="UP001142393">
    <property type="component" value="Unassembled WGS sequence"/>
</dbReference>
<feature type="transmembrane region" description="Helical" evidence="1">
    <location>
        <begin position="119"/>
        <end position="140"/>
    </location>
</feature>
<keyword evidence="1" id="KW-0472">Membrane</keyword>
<keyword evidence="1" id="KW-0812">Transmembrane</keyword>
<dbReference type="EMBL" id="JANVFU010000007">
    <property type="protein sequence ID" value="KAJ3744104.1"/>
    <property type="molecule type" value="Genomic_DNA"/>
</dbReference>
<organism evidence="2 3">
    <name type="scientific">Lentinula detonsa</name>
    <dbReference type="NCBI Taxonomy" id="2804962"/>
    <lineage>
        <taxon>Eukaryota</taxon>
        <taxon>Fungi</taxon>
        <taxon>Dikarya</taxon>
        <taxon>Basidiomycota</taxon>
        <taxon>Agaricomycotina</taxon>
        <taxon>Agaricomycetes</taxon>
        <taxon>Agaricomycetidae</taxon>
        <taxon>Agaricales</taxon>
        <taxon>Marasmiineae</taxon>
        <taxon>Omphalotaceae</taxon>
        <taxon>Lentinula</taxon>
    </lineage>
</organism>
<dbReference type="AlphaFoldDB" id="A0A9W8TXG8"/>
<sequence>MQEMATREEQEPYYVVFDILQFTALALISATYLSALFSQKLQRMKTWFALMISCLLYCISFVLLVGHQTGPSPSLDLCLFQAGLIYAAPPSVAAAGLAFVVELYLRLTTTLTQRRLDNRIITGLLFMPPVVHQIIFWIAMFTGLPKPDIVHRNQQQMFCDISDDIPTTVTGITVIVLIAMMILLELYTIYYLWRARSVFRDLRKRCECGPIFPFALFVRVGIFTFAGGLGIILVDILLNKSSAISSGAGTIDLLAVTKFPVPLSIALVFGTQEDIVQIYKFWKKKGPLEDKSPADINIEVRGKIDDVDRSLIV</sequence>